<dbReference type="InterPro" id="IPR024185">
    <property type="entry name" value="FTHF_cligase-like_sf"/>
</dbReference>
<evidence type="ECO:0000313" key="3">
    <source>
        <dbReference type="Proteomes" id="UP000184603"/>
    </source>
</evidence>
<organism evidence="2 3">
    <name type="scientific">Desulfopila aestuarii DSM 18488</name>
    <dbReference type="NCBI Taxonomy" id="1121416"/>
    <lineage>
        <taxon>Bacteria</taxon>
        <taxon>Pseudomonadati</taxon>
        <taxon>Thermodesulfobacteriota</taxon>
        <taxon>Desulfobulbia</taxon>
        <taxon>Desulfobulbales</taxon>
        <taxon>Desulfocapsaceae</taxon>
        <taxon>Desulfopila</taxon>
    </lineage>
</organism>
<dbReference type="RefSeq" id="WP_073612892.1">
    <property type="nucleotide sequence ID" value="NZ_FRFE01000006.1"/>
</dbReference>
<evidence type="ECO:0000313" key="2">
    <source>
        <dbReference type="EMBL" id="SHO46588.1"/>
    </source>
</evidence>
<evidence type="ECO:0000259" key="1">
    <source>
        <dbReference type="Pfam" id="PF02589"/>
    </source>
</evidence>
<dbReference type="Proteomes" id="UP000184603">
    <property type="component" value="Unassembled WGS sequence"/>
</dbReference>
<dbReference type="OrthoDB" id="9794187at2"/>
<dbReference type="Pfam" id="PF02589">
    <property type="entry name" value="LUD_dom"/>
    <property type="match status" value="1"/>
</dbReference>
<protein>
    <submittedName>
        <fullName evidence="2">L-lactate dehydrogenase complex protein LldG</fullName>
    </submittedName>
</protein>
<dbReference type="InterPro" id="IPR037171">
    <property type="entry name" value="NagB/RpiA_transferase-like"/>
</dbReference>
<accession>A0A1M7Y3J2</accession>
<feature type="domain" description="LUD" evidence="1">
    <location>
        <begin position="64"/>
        <end position="244"/>
    </location>
</feature>
<keyword evidence="3" id="KW-1185">Reference proteome</keyword>
<dbReference type="EMBL" id="FRFE01000006">
    <property type="protein sequence ID" value="SHO46588.1"/>
    <property type="molecule type" value="Genomic_DNA"/>
</dbReference>
<dbReference type="PANTHER" id="PTHR43682:SF1">
    <property type="entry name" value="LACTATE UTILIZATION PROTEIN C"/>
    <property type="match status" value="1"/>
</dbReference>
<dbReference type="SUPFAM" id="SSF100950">
    <property type="entry name" value="NagB/RpiA/CoA transferase-like"/>
    <property type="match status" value="1"/>
</dbReference>
<dbReference type="InterPro" id="IPR003741">
    <property type="entry name" value="LUD_dom"/>
</dbReference>
<gene>
    <name evidence="2" type="ORF">SAMN02745220_01551</name>
</gene>
<dbReference type="AlphaFoldDB" id="A0A1M7Y3J2"/>
<proteinExistence type="predicted"/>
<name>A0A1M7Y3J2_9BACT</name>
<reference evidence="2 3" key="1">
    <citation type="submission" date="2016-12" db="EMBL/GenBank/DDBJ databases">
        <authorList>
            <person name="Song W.-J."/>
            <person name="Kurnit D.M."/>
        </authorList>
    </citation>
    <scope>NUCLEOTIDE SEQUENCE [LARGE SCALE GENOMIC DNA]</scope>
    <source>
        <strain evidence="2 3">DSM 18488</strain>
    </source>
</reference>
<sequence length="245" mass="27581">MIDSTTAHSNEAKFLHTVRESLVPGAKEVRQKKDFLHIFQKTDCLQSVERIQQRNDLDFVNLIASFKENCTPLNLGVHRVRNLYEAGEWITQFARSAEPEFDIEKHIIQHAHPDTHELQLWKRLANDPITVHTTFTEDTEIAEKTRASFIGITVADWGIAESATLVQVTAPSRPRSTSLVPSIHIGILRKNRLLANLAEAYAMLQHNGINSSFTFISGPSKTGDIEAHMVHGAHGPREMHVLIVE</sequence>
<dbReference type="Gene3D" id="3.40.50.10420">
    <property type="entry name" value="NagB/RpiA/CoA transferase-like"/>
    <property type="match status" value="1"/>
</dbReference>
<dbReference type="PANTHER" id="PTHR43682">
    <property type="entry name" value="LACTATE UTILIZATION PROTEIN C"/>
    <property type="match status" value="1"/>
</dbReference>
<dbReference type="STRING" id="1121416.SAMN02745220_01551"/>